<evidence type="ECO:0000313" key="4">
    <source>
        <dbReference type="EMBL" id="MBC9718435.1"/>
    </source>
</evidence>
<accession>A0ABR7SUW3</accession>
<dbReference type="SUPFAM" id="SSF53271">
    <property type="entry name" value="PRTase-like"/>
    <property type="match status" value="1"/>
</dbReference>
<protein>
    <submittedName>
        <fullName evidence="4">Purine phosphoribosyltransferase</fullName>
    </submittedName>
</protein>
<dbReference type="CDD" id="cd06223">
    <property type="entry name" value="PRTases_typeI"/>
    <property type="match status" value="1"/>
</dbReference>
<name>A0ABR7SUW3_9ACTN</name>
<evidence type="ECO:0000256" key="1">
    <source>
        <dbReference type="ARBA" id="ARBA00022676"/>
    </source>
</evidence>
<gene>
    <name evidence="4" type="ORF">H9Y04_38520</name>
</gene>
<dbReference type="Gene3D" id="3.40.50.2020">
    <property type="match status" value="1"/>
</dbReference>
<dbReference type="Pfam" id="PF00156">
    <property type="entry name" value="Pribosyltran"/>
    <property type="match status" value="1"/>
</dbReference>
<dbReference type="PANTHER" id="PTHR43363">
    <property type="entry name" value="HYPOXANTHINE PHOSPHORIBOSYLTRANSFERASE"/>
    <property type="match status" value="1"/>
</dbReference>
<dbReference type="PANTHER" id="PTHR43363:SF1">
    <property type="entry name" value="HYPOXANTHINE-GUANINE PHOSPHORIBOSYLTRANSFERASE"/>
    <property type="match status" value="1"/>
</dbReference>
<sequence>MAAETQLGADISWTDFAEFTQQLAERIRSDRIPQTIVGILRGGMIPAVALAHQLDVRDVRAVEVTRTLSDGIQAEKSSAPRLRNPASLGNLVGRDVLLVDDVAGSGTTLAHTRRIIAGLTAARLRTAVLCVNQANWLLPQQPQAAIDYIALRCEGWVIFPWETR</sequence>
<evidence type="ECO:0000256" key="2">
    <source>
        <dbReference type="ARBA" id="ARBA00022679"/>
    </source>
</evidence>
<feature type="domain" description="Phosphoribosyltransferase" evidence="3">
    <location>
        <begin position="23"/>
        <end position="162"/>
    </location>
</feature>
<proteinExistence type="predicted"/>
<organism evidence="4 5">
    <name type="scientific">Streptomyces polyasparticus</name>
    <dbReference type="NCBI Taxonomy" id="2767826"/>
    <lineage>
        <taxon>Bacteria</taxon>
        <taxon>Bacillati</taxon>
        <taxon>Actinomycetota</taxon>
        <taxon>Actinomycetes</taxon>
        <taxon>Kitasatosporales</taxon>
        <taxon>Streptomycetaceae</taxon>
        <taxon>Streptomyces</taxon>
    </lineage>
</organism>
<dbReference type="InterPro" id="IPR000836">
    <property type="entry name" value="PRTase_dom"/>
</dbReference>
<comment type="caution">
    <text evidence="4">The sequence shown here is derived from an EMBL/GenBank/DDBJ whole genome shotgun (WGS) entry which is preliminary data.</text>
</comment>
<dbReference type="InterPro" id="IPR029057">
    <property type="entry name" value="PRTase-like"/>
</dbReference>
<dbReference type="Proteomes" id="UP000642284">
    <property type="component" value="Unassembled WGS sequence"/>
</dbReference>
<dbReference type="GO" id="GO:0016757">
    <property type="term" value="F:glycosyltransferase activity"/>
    <property type="evidence" value="ECO:0007669"/>
    <property type="project" value="UniProtKB-KW"/>
</dbReference>
<dbReference type="EMBL" id="JACTVJ010000026">
    <property type="protein sequence ID" value="MBC9718435.1"/>
    <property type="molecule type" value="Genomic_DNA"/>
</dbReference>
<evidence type="ECO:0000313" key="5">
    <source>
        <dbReference type="Proteomes" id="UP000642284"/>
    </source>
</evidence>
<keyword evidence="1 4" id="KW-0328">Glycosyltransferase</keyword>
<keyword evidence="5" id="KW-1185">Reference proteome</keyword>
<dbReference type="RefSeq" id="WP_187818867.1">
    <property type="nucleotide sequence ID" value="NZ_JACTVJ010000026.1"/>
</dbReference>
<reference evidence="4 5" key="1">
    <citation type="submission" date="2020-08" db="EMBL/GenBank/DDBJ databases">
        <title>Genemic of Streptomyces polyaspartic.</title>
        <authorList>
            <person name="Liu W."/>
        </authorList>
    </citation>
    <scope>NUCLEOTIDE SEQUENCE [LARGE SCALE GENOMIC DNA]</scope>
    <source>
        <strain evidence="4 5">TRM66268-LWL</strain>
    </source>
</reference>
<evidence type="ECO:0000259" key="3">
    <source>
        <dbReference type="Pfam" id="PF00156"/>
    </source>
</evidence>
<keyword evidence="2" id="KW-0808">Transferase</keyword>